<dbReference type="Gene3D" id="2.40.30.130">
    <property type="match status" value="1"/>
</dbReference>
<gene>
    <name evidence="18" type="primary">LOC115889086</name>
</gene>
<dbReference type="FunFam" id="3.30.930.10:FF:000011">
    <property type="entry name" value="Alanine--tRNA ligase, cytoplasmic"/>
    <property type="match status" value="1"/>
</dbReference>
<dbReference type="InterPro" id="IPR045864">
    <property type="entry name" value="aa-tRNA-synth_II/BPL/LPL"/>
</dbReference>
<dbReference type="SUPFAM" id="SSF55681">
    <property type="entry name" value="Class II aaRS and biotin synthetases"/>
    <property type="match status" value="1"/>
</dbReference>
<dbReference type="InterPro" id="IPR018164">
    <property type="entry name" value="Ala-tRNA-synth_IIc_N"/>
</dbReference>
<evidence type="ECO:0000256" key="5">
    <source>
        <dbReference type="ARBA" id="ARBA00022598"/>
    </source>
</evidence>
<sequence>MIQKRFLRFLLISKNSRSYLSCRGISKYIQQDISSKSIRQTFLDYFIKEKNHVFVKSSPVVPFCDPTVPFVNAGMNQFKGIFLGTQVPHFPRVANSQKCIRIGGKHNDLNIVGKDGYHHTFFEMLGNWSFGDCFKEEACKMAWELLTKIYKIPPAHLYTTYFAGDQQLGLAPDLETKNIWKSIGLKDDRILPFGLEDNFWEMGATGPCGPCTEIHLDHTGHINRSQLVNMGLHDLTELWNIVFIEYNRCPNGVIDNLPKKHIDTGLGLERLTCALQNKLSSYDTDLFDYLINAIHKNCSNIPKYSGKFGEQDWNHLDTSYRILSDHTRTIVASLADGIIPEENQKLRRILRRCFNLSQRVFGKEQGLVTELSNYVVENLGGIYPEMEKNIKQVHHIIKFEEELYKTLRESAEKELKKLSLGNLNLDSNDLVEITPSFVLAYKELHSILPNEIDGNMAFKLYDTYGLDADSIQQLSDILHISFNSSSYAKKMNEVKLKSKESRQIYLNSPFNSLANSDLMKTDDSAKYSYEKNNSKYTFSNISSKVLRIIENNQFVNRAKNGASCSLILDKTNFYCEAGGQESDKGQIQFQNAVFQIDSVLNINNYIIHKGYLEGDDIEVGNEGIMIIDSESRLKFMQNHTSVHLLNAAIKKVTKGSCQKSSKVTDQYLNLDVAIFGPKLTKGHIEKIECIIQKIIKDKIDVQVNITDSQGLYSYESITLIPGETYPDNNIRIVEITDSSDFVSREPCCGTHVLNTEDIEDFCIISSKSLGRSTVSLHAVTGERAKLARKNASELQDDITILKMTLSEHLDNPEILDMAVSSLKQRLHFDVTDNTIIPVVSKHDILNDLNEIGRKINETGRNKLKNFIDLEMHDALKSSISLTKSNKKYMVHYLRSSVMLESVPLQKATKMCPDIPVIIISYSDNMVKARCCVPKEYLNENFNAQKWLEKTIAAVFKSKIAPPKGQDETLVCNMKARRIHVQNWDSLLAESIKCAKDYINDNL</sequence>
<dbReference type="GO" id="GO:0005739">
    <property type="term" value="C:mitochondrion"/>
    <property type="evidence" value="ECO:0007669"/>
    <property type="project" value="TreeGrafter"/>
</dbReference>
<dbReference type="PRINTS" id="PR00980">
    <property type="entry name" value="TRNASYNTHALA"/>
</dbReference>
<dbReference type="InterPro" id="IPR009000">
    <property type="entry name" value="Transl_B-barrel_sf"/>
</dbReference>
<evidence type="ECO:0000259" key="16">
    <source>
        <dbReference type="PROSITE" id="PS50860"/>
    </source>
</evidence>
<dbReference type="SUPFAM" id="SSF101353">
    <property type="entry name" value="Putative anticodon-binding domain of alanyl-tRNA synthetase (AlaRS)"/>
    <property type="match status" value="1"/>
</dbReference>
<keyword evidence="8 15" id="KW-0862">Zinc</keyword>
<keyword evidence="5 15" id="KW-0436">Ligase</keyword>
<dbReference type="GO" id="GO:0000049">
    <property type="term" value="F:tRNA binding"/>
    <property type="evidence" value="ECO:0007669"/>
    <property type="project" value="UniProtKB-KW"/>
</dbReference>
<dbReference type="SUPFAM" id="SSF55186">
    <property type="entry name" value="ThrRS/AlaRS common domain"/>
    <property type="match status" value="1"/>
</dbReference>
<accession>A0A6J2YNK2</accession>
<keyword evidence="4 15" id="KW-0820">tRNA-binding</keyword>
<dbReference type="CDD" id="cd00673">
    <property type="entry name" value="AlaRS_core"/>
    <property type="match status" value="1"/>
</dbReference>
<dbReference type="InterPro" id="IPR050058">
    <property type="entry name" value="Ala-tRNA_ligase"/>
</dbReference>
<dbReference type="PANTHER" id="PTHR11777:SF9">
    <property type="entry name" value="ALANINE--TRNA LIGASE, CYTOPLASMIC"/>
    <property type="match status" value="1"/>
</dbReference>
<evidence type="ECO:0000256" key="13">
    <source>
        <dbReference type="ARBA" id="ARBA00032577"/>
    </source>
</evidence>
<feature type="binding site" evidence="15">
    <location>
        <position position="751"/>
    </location>
    <ligand>
        <name>Zn(2+)</name>
        <dbReference type="ChEBI" id="CHEBI:29105"/>
    </ligand>
</feature>
<evidence type="ECO:0000256" key="15">
    <source>
        <dbReference type="HAMAP-Rule" id="MF_03133"/>
    </source>
</evidence>
<comment type="domain">
    <text evidence="15">Consists of three domains; the N-terminal catalytic domain, the editing domain and the C-terminal C-Ala domain. The editing domain removes incorrectly charged amino acids, while the C-Ala domain, along with tRNA(Ala), serves as a bridge to cooperatively bring together the editing and aminoacylation centers thus stimulating deacylation of misacylated tRNAs.</text>
</comment>
<dbReference type="InterPro" id="IPR012947">
    <property type="entry name" value="tRNA_SAD"/>
</dbReference>
<dbReference type="NCBIfam" id="TIGR00344">
    <property type="entry name" value="alaS"/>
    <property type="match status" value="1"/>
</dbReference>
<dbReference type="InterPro" id="IPR002318">
    <property type="entry name" value="Ala-tRNA-lgiase_IIc"/>
</dbReference>
<evidence type="ECO:0000256" key="11">
    <source>
        <dbReference type="ARBA" id="ARBA00022917"/>
    </source>
</evidence>
<dbReference type="Gene3D" id="3.30.930.10">
    <property type="entry name" value="Bira Bifunctional Protein, Domain 2"/>
    <property type="match status" value="1"/>
</dbReference>
<keyword evidence="6 15" id="KW-0479">Metal-binding</keyword>
<keyword evidence="12 15" id="KW-0030">Aminoacyl-tRNA synthetase</keyword>
<dbReference type="InterPro" id="IPR018163">
    <property type="entry name" value="Thr/Ala-tRNA-synth_IIc_edit"/>
</dbReference>
<feature type="domain" description="Alanyl-transfer RNA synthetases family profile" evidence="16">
    <location>
        <begin position="33"/>
        <end position="790"/>
    </location>
</feature>
<dbReference type="InterPro" id="IPR018165">
    <property type="entry name" value="Ala-tRNA-synth_IIc_core"/>
</dbReference>
<dbReference type="GO" id="GO:0006419">
    <property type="term" value="P:alanyl-tRNA aminoacylation"/>
    <property type="evidence" value="ECO:0007669"/>
    <property type="project" value="InterPro"/>
</dbReference>
<dbReference type="SUPFAM" id="SSF50447">
    <property type="entry name" value="Translation proteins"/>
    <property type="match status" value="1"/>
</dbReference>
<evidence type="ECO:0000256" key="10">
    <source>
        <dbReference type="ARBA" id="ARBA00022884"/>
    </source>
</evidence>
<evidence type="ECO:0000256" key="4">
    <source>
        <dbReference type="ARBA" id="ARBA00022555"/>
    </source>
</evidence>
<name>A0A6J2YNK2_SITOR</name>
<dbReference type="Gene3D" id="3.30.980.10">
    <property type="entry name" value="Threonyl-trna Synthetase, Chain A, domain 2"/>
    <property type="match status" value="1"/>
</dbReference>
<comment type="function">
    <text evidence="15">Catalyzes the attachment of alanine to tRNA(Ala) in a two-step reaction: alanine is first activated by ATP to form Ala-AMP and then transferred to the acceptor end of tRNA(Ala). Also edits incorrectly charged tRNA(Ala) via its editing domain.</text>
</comment>
<dbReference type="PROSITE" id="PS50860">
    <property type="entry name" value="AA_TRNA_LIGASE_II_ALA"/>
    <property type="match status" value="1"/>
</dbReference>
<evidence type="ECO:0000313" key="17">
    <source>
        <dbReference type="Proteomes" id="UP000504635"/>
    </source>
</evidence>
<comment type="subunit">
    <text evidence="15">Monomer.</text>
</comment>
<keyword evidence="17" id="KW-1185">Reference proteome</keyword>
<evidence type="ECO:0000256" key="6">
    <source>
        <dbReference type="ARBA" id="ARBA00022723"/>
    </source>
</evidence>
<protein>
    <recommendedName>
        <fullName evidence="3">Alanine--tRNA ligase</fullName>
        <ecNumber evidence="2">6.1.1.7</ecNumber>
    </recommendedName>
    <alternativeName>
        <fullName evidence="13">Alanyl-tRNA synthetase</fullName>
    </alternativeName>
</protein>
<evidence type="ECO:0000313" key="18">
    <source>
        <dbReference type="RefSeq" id="XP_030764861.1"/>
    </source>
</evidence>
<dbReference type="InterPro" id="IPR023033">
    <property type="entry name" value="Ala_tRNA_ligase_euk/bac"/>
</dbReference>
<feature type="binding site" evidence="15">
    <location>
        <position position="643"/>
    </location>
    <ligand>
        <name>Zn(2+)</name>
        <dbReference type="ChEBI" id="CHEBI:29105"/>
    </ligand>
</feature>
<dbReference type="GO" id="GO:0002161">
    <property type="term" value="F:aminoacyl-tRNA deacylase activity"/>
    <property type="evidence" value="ECO:0007669"/>
    <property type="project" value="TreeGrafter"/>
</dbReference>
<keyword evidence="7 15" id="KW-0547">Nucleotide-binding</keyword>
<evidence type="ECO:0000256" key="2">
    <source>
        <dbReference type="ARBA" id="ARBA00013168"/>
    </source>
</evidence>
<reference evidence="18" key="1">
    <citation type="submission" date="2025-08" db="UniProtKB">
        <authorList>
            <consortium name="RefSeq"/>
        </authorList>
    </citation>
    <scope>IDENTIFICATION</scope>
    <source>
        <tissue evidence="18">Gonads</tissue>
    </source>
</reference>
<comment type="similarity">
    <text evidence="1">Belongs to the class-II aminoacyl-tRNA synthetase family. Alax-L subfamily.</text>
</comment>
<dbReference type="CTD" id="38595"/>
<feature type="binding site" evidence="15">
    <location>
        <position position="639"/>
    </location>
    <ligand>
        <name>Zn(2+)</name>
        <dbReference type="ChEBI" id="CHEBI:29105"/>
    </ligand>
</feature>
<dbReference type="InParanoid" id="A0A6J2YNK2"/>
<dbReference type="Pfam" id="PF01411">
    <property type="entry name" value="tRNA-synt_2c"/>
    <property type="match status" value="2"/>
</dbReference>
<feature type="binding site" evidence="15">
    <location>
        <position position="747"/>
    </location>
    <ligand>
        <name>Zn(2+)</name>
        <dbReference type="ChEBI" id="CHEBI:29105"/>
    </ligand>
</feature>
<evidence type="ECO:0000256" key="3">
    <source>
        <dbReference type="ARBA" id="ARBA00017959"/>
    </source>
</evidence>
<dbReference type="AlphaFoldDB" id="A0A6J2YNK2"/>
<evidence type="ECO:0000256" key="8">
    <source>
        <dbReference type="ARBA" id="ARBA00022833"/>
    </source>
</evidence>
<dbReference type="Proteomes" id="UP000504635">
    <property type="component" value="Unplaced"/>
</dbReference>
<dbReference type="Pfam" id="PF07973">
    <property type="entry name" value="tRNA_SAD"/>
    <property type="match status" value="1"/>
</dbReference>
<dbReference type="GeneID" id="115889086"/>
<dbReference type="PANTHER" id="PTHR11777">
    <property type="entry name" value="ALANYL-TRNA SYNTHETASE"/>
    <property type="match status" value="1"/>
</dbReference>
<keyword evidence="9 15" id="KW-0067">ATP-binding</keyword>
<evidence type="ECO:0000256" key="12">
    <source>
        <dbReference type="ARBA" id="ARBA00023146"/>
    </source>
</evidence>
<dbReference type="RefSeq" id="XP_030764861.1">
    <property type="nucleotide sequence ID" value="XM_030909001.1"/>
</dbReference>
<evidence type="ECO:0000256" key="9">
    <source>
        <dbReference type="ARBA" id="ARBA00022840"/>
    </source>
</evidence>
<dbReference type="FunCoup" id="A0A6J2YNK2">
    <property type="interactions" value="454"/>
</dbReference>
<keyword evidence="11 15" id="KW-0648">Protein biosynthesis</keyword>
<evidence type="ECO:0000256" key="14">
    <source>
        <dbReference type="ARBA" id="ARBA00048300"/>
    </source>
</evidence>
<dbReference type="GO" id="GO:0004813">
    <property type="term" value="F:alanine-tRNA ligase activity"/>
    <property type="evidence" value="ECO:0007669"/>
    <property type="project" value="UniProtKB-UniRule"/>
</dbReference>
<dbReference type="InterPro" id="IPR018162">
    <property type="entry name" value="Ala-tRNA-ligase_IIc_anticod-bd"/>
</dbReference>
<comment type="catalytic activity">
    <reaction evidence="14 15">
        <text>tRNA(Ala) + L-alanine + ATP = L-alanyl-tRNA(Ala) + AMP + diphosphate</text>
        <dbReference type="Rhea" id="RHEA:12540"/>
        <dbReference type="Rhea" id="RHEA-COMP:9657"/>
        <dbReference type="Rhea" id="RHEA-COMP:9923"/>
        <dbReference type="ChEBI" id="CHEBI:30616"/>
        <dbReference type="ChEBI" id="CHEBI:33019"/>
        <dbReference type="ChEBI" id="CHEBI:57972"/>
        <dbReference type="ChEBI" id="CHEBI:78442"/>
        <dbReference type="ChEBI" id="CHEBI:78497"/>
        <dbReference type="ChEBI" id="CHEBI:456215"/>
        <dbReference type="EC" id="6.1.1.7"/>
    </reaction>
</comment>
<proteinExistence type="inferred from homology"/>
<evidence type="ECO:0000256" key="1">
    <source>
        <dbReference type="ARBA" id="ARBA00008429"/>
    </source>
</evidence>
<dbReference type="GO" id="GO:0008270">
    <property type="term" value="F:zinc ion binding"/>
    <property type="evidence" value="ECO:0007669"/>
    <property type="project" value="UniProtKB-UniRule"/>
</dbReference>
<comment type="cofactor">
    <cofactor evidence="15">
        <name>Zn(2+)</name>
        <dbReference type="ChEBI" id="CHEBI:29105"/>
    </cofactor>
    <text evidence="15">Binds 1 zinc ion per subunit.</text>
</comment>
<dbReference type="GO" id="GO:0005524">
    <property type="term" value="F:ATP binding"/>
    <property type="evidence" value="ECO:0007669"/>
    <property type="project" value="UniProtKB-UniRule"/>
</dbReference>
<dbReference type="EC" id="6.1.1.7" evidence="2"/>
<dbReference type="FunFam" id="3.30.980.10:FF:000004">
    <property type="entry name" value="Alanine--tRNA ligase, cytoplasmic"/>
    <property type="match status" value="1"/>
</dbReference>
<dbReference type="HAMAP" id="MF_00036_B">
    <property type="entry name" value="Ala_tRNA_synth_B"/>
    <property type="match status" value="1"/>
</dbReference>
<dbReference type="OrthoDB" id="2423964at2759"/>
<dbReference type="KEGG" id="soy:115889086"/>
<organism evidence="17 18">
    <name type="scientific">Sitophilus oryzae</name>
    <name type="common">Rice weevil</name>
    <name type="synonym">Curculio oryzae</name>
    <dbReference type="NCBI Taxonomy" id="7048"/>
    <lineage>
        <taxon>Eukaryota</taxon>
        <taxon>Metazoa</taxon>
        <taxon>Ecdysozoa</taxon>
        <taxon>Arthropoda</taxon>
        <taxon>Hexapoda</taxon>
        <taxon>Insecta</taxon>
        <taxon>Pterygota</taxon>
        <taxon>Neoptera</taxon>
        <taxon>Endopterygota</taxon>
        <taxon>Coleoptera</taxon>
        <taxon>Polyphaga</taxon>
        <taxon>Cucujiformia</taxon>
        <taxon>Curculionidae</taxon>
        <taxon>Dryophthorinae</taxon>
        <taxon>Sitophilus</taxon>
    </lineage>
</organism>
<keyword evidence="10 15" id="KW-0694">RNA-binding</keyword>
<dbReference type="SMART" id="SM00863">
    <property type="entry name" value="tRNA_SAD"/>
    <property type="match status" value="1"/>
</dbReference>
<evidence type="ECO:0000256" key="7">
    <source>
        <dbReference type="ARBA" id="ARBA00022741"/>
    </source>
</evidence>